<proteinExistence type="predicted"/>
<feature type="compositionally biased region" description="Basic residues" evidence="1">
    <location>
        <begin position="440"/>
        <end position="449"/>
    </location>
</feature>
<dbReference type="AlphaFoldDB" id="A0A2V1HNR6"/>
<keyword evidence="2" id="KW-0812">Transmembrane</keyword>
<feature type="transmembrane region" description="Helical" evidence="2">
    <location>
        <begin position="412"/>
        <end position="434"/>
    </location>
</feature>
<feature type="domain" description="LssY-like C-terminal" evidence="3">
    <location>
        <begin position="75"/>
        <end position="264"/>
    </location>
</feature>
<keyword evidence="2" id="KW-1133">Transmembrane helix</keyword>
<evidence type="ECO:0000259" key="3">
    <source>
        <dbReference type="Pfam" id="PF14067"/>
    </source>
</evidence>
<organism evidence="4 5">
    <name type="scientific">Amnibacterium flavum</name>
    <dbReference type="NCBI Taxonomy" id="2173173"/>
    <lineage>
        <taxon>Bacteria</taxon>
        <taxon>Bacillati</taxon>
        <taxon>Actinomycetota</taxon>
        <taxon>Actinomycetes</taxon>
        <taxon>Micrococcales</taxon>
        <taxon>Microbacteriaceae</taxon>
        <taxon>Amnibacterium</taxon>
    </lineage>
</organism>
<evidence type="ECO:0000256" key="1">
    <source>
        <dbReference type="SAM" id="MobiDB-lite"/>
    </source>
</evidence>
<accession>A0A2V1HNR6</accession>
<gene>
    <name evidence="4" type="ORF">DDQ50_10440</name>
</gene>
<comment type="caution">
    <text evidence="4">The sequence shown here is derived from an EMBL/GenBank/DDBJ whole genome shotgun (WGS) entry which is preliminary data.</text>
</comment>
<reference evidence="4 5" key="1">
    <citation type="submission" date="2018-05" db="EMBL/GenBank/DDBJ databases">
        <title>Amnibacterium sp. M8JJ-5, whole genome shotgun sequence.</title>
        <authorList>
            <person name="Tuo L."/>
        </authorList>
    </citation>
    <scope>NUCLEOTIDE SEQUENCE [LARGE SCALE GENOMIC DNA]</scope>
    <source>
        <strain evidence="4 5">M8JJ-5</strain>
    </source>
</reference>
<feature type="region of interest" description="Disordered" evidence="1">
    <location>
        <begin position="278"/>
        <end position="304"/>
    </location>
</feature>
<name>A0A2V1HNR6_9MICO</name>
<evidence type="ECO:0000313" key="5">
    <source>
        <dbReference type="Proteomes" id="UP000244893"/>
    </source>
</evidence>
<dbReference type="EMBL" id="QEOP01000002">
    <property type="protein sequence ID" value="PVZ94155.1"/>
    <property type="molecule type" value="Genomic_DNA"/>
</dbReference>
<dbReference type="RefSeq" id="WP_116756669.1">
    <property type="nucleotide sequence ID" value="NZ_JBHUEX010000001.1"/>
</dbReference>
<feature type="transmembrane region" description="Helical" evidence="2">
    <location>
        <begin position="388"/>
        <end position="406"/>
    </location>
</feature>
<protein>
    <recommendedName>
        <fullName evidence="3">LssY-like C-terminal domain-containing protein</fullName>
    </recommendedName>
</protein>
<feature type="compositionally biased region" description="Low complexity" evidence="1">
    <location>
        <begin position="278"/>
        <end position="287"/>
    </location>
</feature>
<evidence type="ECO:0000313" key="4">
    <source>
        <dbReference type="EMBL" id="PVZ94155.1"/>
    </source>
</evidence>
<feature type="transmembrane region" description="Helical" evidence="2">
    <location>
        <begin position="308"/>
        <end position="332"/>
    </location>
</feature>
<feature type="region of interest" description="Disordered" evidence="1">
    <location>
        <begin position="439"/>
        <end position="458"/>
    </location>
</feature>
<dbReference type="InterPro" id="IPR025902">
    <property type="entry name" value="LssY-like-C_dom"/>
</dbReference>
<keyword evidence="5" id="KW-1185">Reference proteome</keyword>
<sequence>MARRDGGRERRHRISRTIDNAFFVIAGIASLWLSYLVFRQGLTAGWGQVWFSILLWLLVAYVTLPRLHRILTEIYVPDYFIGRTRTSDGLLGDPVNIALLGEEDQVHTVMREAGWTRADEVTLQSGIKIVRSTILRRSYDQAPVSPLMLFGRNQDFAYQQEVAGNPAKRHHVRFWRCPEGWRLPGGQRADWLAAGTYDRAVGFSLFTLQVTHKIAANTDEERDHVVGVISGADRAVSVTLLRDFATGYHARNGGGDSIVTDGDLPVVDLREVVPAAAAADESAEPVATPRRRHPGTPDKVSRRPSPTVFGATVVLLRSLTPLVVVLGALAGWDGIRTLLLVDDGSGESLTQAEIQPLAVAYIIGAIVFLVWEGALGLLVLFGSNTARVLVMLSSVGSIIVTGVAYFEGRQEITLATNLVALSLDILILTALSSSRARDYAHRRRSRKRAQTAAATPAP</sequence>
<evidence type="ECO:0000256" key="2">
    <source>
        <dbReference type="SAM" id="Phobius"/>
    </source>
</evidence>
<dbReference type="Proteomes" id="UP000244893">
    <property type="component" value="Unassembled WGS sequence"/>
</dbReference>
<dbReference type="OrthoDB" id="3725455at2"/>
<feature type="transmembrane region" description="Helical" evidence="2">
    <location>
        <begin position="358"/>
        <end position="381"/>
    </location>
</feature>
<keyword evidence="2" id="KW-0472">Membrane</keyword>
<dbReference type="Pfam" id="PF14067">
    <property type="entry name" value="LssY_C"/>
    <property type="match status" value="1"/>
</dbReference>
<feature type="transmembrane region" description="Helical" evidence="2">
    <location>
        <begin position="44"/>
        <end position="64"/>
    </location>
</feature>
<feature type="transmembrane region" description="Helical" evidence="2">
    <location>
        <begin position="21"/>
        <end position="38"/>
    </location>
</feature>